<evidence type="ECO:0000313" key="4">
    <source>
        <dbReference type="Proteomes" id="UP000011866"/>
    </source>
</evidence>
<sequence length="351" mass="37451">MTVLIPLLDRDIQLHQVQAGETLSKIIVRYHGNLQADVLQSLISETMAANPQIKNPDLIYSGQLLQIPIPASYVSTEVWNYKPPILKDLQPDYLGPVCRDWNKATPQERSMMPSLIDVSLATASAMAGGADALLNSNKSLISKIAVSYEQYKQGAISKNQYDYIRKQSIDKLSENMKSTTRLFTGDKSVKEVLRISRTKGTVPTANIKYAASKIGDYGKAAAKGGLVLSAISLADSCKTIATTNSIKDRSIVLVEGLSSTISGIAAGTAVSLILALTPVGWVAAIAIGIAIALGAYATGKIAGSVYQYMGEGNIADTTGITNVCRNIFEHASKTGIDTNKLLISNNLSSVL</sequence>
<dbReference type="Gene3D" id="3.10.350.10">
    <property type="entry name" value="LysM domain"/>
    <property type="match status" value="1"/>
</dbReference>
<dbReference type="InterPro" id="IPR036779">
    <property type="entry name" value="LysM_dom_sf"/>
</dbReference>
<dbReference type="RefSeq" id="WP_015487362.1">
    <property type="nucleotide sequence ID" value="NC_020888.1"/>
</dbReference>
<dbReference type="InterPro" id="IPR018392">
    <property type="entry name" value="LysM"/>
</dbReference>
<protein>
    <recommendedName>
        <fullName evidence="2">LysM domain-containing protein</fullName>
    </recommendedName>
</protein>
<feature type="transmembrane region" description="Helical" evidence="1">
    <location>
        <begin position="252"/>
        <end position="275"/>
    </location>
</feature>
<dbReference type="GeneID" id="79177047"/>
<proteinExistence type="predicted"/>
<organism evidence="3 4">
    <name type="scientific">Thalassolituus oleivorans MIL-1</name>
    <dbReference type="NCBI Taxonomy" id="1298593"/>
    <lineage>
        <taxon>Bacteria</taxon>
        <taxon>Pseudomonadati</taxon>
        <taxon>Pseudomonadota</taxon>
        <taxon>Gammaproteobacteria</taxon>
        <taxon>Oceanospirillales</taxon>
        <taxon>Oceanospirillaceae</taxon>
        <taxon>Thalassolituus</taxon>
    </lineage>
</organism>
<keyword evidence="1" id="KW-1133">Transmembrane helix</keyword>
<dbReference type="PROSITE" id="PS51782">
    <property type="entry name" value="LYSM"/>
    <property type="match status" value="1"/>
</dbReference>
<evidence type="ECO:0000313" key="3">
    <source>
        <dbReference type="EMBL" id="CCU72644.1"/>
    </source>
</evidence>
<dbReference type="AlphaFoldDB" id="M5DT01"/>
<keyword evidence="1" id="KW-0472">Membrane</keyword>
<dbReference type="KEGG" id="tol:TOL_2240"/>
<dbReference type="eggNOG" id="COG1652">
    <property type="taxonomic scope" value="Bacteria"/>
</dbReference>
<keyword evidence="1" id="KW-0812">Transmembrane</keyword>
<dbReference type="Pfam" id="PF01476">
    <property type="entry name" value="LysM"/>
    <property type="match status" value="1"/>
</dbReference>
<evidence type="ECO:0000256" key="1">
    <source>
        <dbReference type="SAM" id="Phobius"/>
    </source>
</evidence>
<keyword evidence="4" id="KW-1185">Reference proteome</keyword>
<dbReference type="CDD" id="cd00118">
    <property type="entry name" value="LysM"/>
    <property type="match status" value="1"/>
</dbReference>
<evidence type="ECO:0000259" key="2">
    <source>
        <dbReference type="PROSITE" id="PS51782"/>
    </source>
</evidence>
<dbReference type="HOGENOM" id="CLU_826243_0_0_6"/>
<accession>M5DT01</accession>
<dbReference type="Proteomes" id="UP000011866">
    <property type="component" value="Chromosome"/>
</dbReference>
<name>M5DT01_9GAMM</name>
<gene>
    <name evidence="3" type="ORF">TOL_2240</name>
</gene>
<reference evidence="3 4" key="1">
    <citation type="journal article" date="2013" name="Genome Announc.">
        <title>Genome Sequence of Thalassolituus oleivorans MIL-1 (DSM 14913T).</title>
        <authorList>
            <person name="Golyshin P.N."/>
            <person name="Werner J."/>
            <person name="Chernikova T.N."/>
            <person name="Tran H."/>
            <person name="Ferrer M."/>
            <person name="Yakimov M.M."/>
            <person name="Teeling H."/>
            <person name="Golyshina O.V."/>
        </authorList>
    </citation>
    <scope>NUCLEOTIDE SEQUENCE [LARGE SCALE GENOMIC DNA]</scope>
    <source>
        <strain evidence="3 4">MIL-1</strain>
    </source>
</reference>
<dbReference type="EMBL" id="HF680312">
    <property type="protein sequence ID" value="CCU72644.1"/>
    <property type="molecule type" value="Genomic_DNA"/>
</dbReference>
<feature type="domain" description="LysM" evidence="2">
    <location>
        <begin position="13"/>
        <end position="67"/>
    </location>
</feature>
<feature type="transmembrane region" description="Helical" evidence="1">
    <location>
        <begin position="281"/>
        <end position="299"/>
    </location>
</feature>
<dbReference type="SMART" id="SM00257">
    <property type="entry name" value="LysM"/>
    <property type="match status" value="1"/>
</dbReference>